<reference evidence="2" key="1">
    <citation type="submission" date="2022-09" db="EMBL/GenBank/DDBJ databases">
        <title>Rhodovastum sp. nov. RN2-1 isolated from soil in Seongnam, South Korea.</title>
        <authorList>
            <person name="Le N.T."/>
        </authorList>
    </citation>
    <scope>NUCLEOTIDE SEQUENCE</scope>
    <source>
        <strain evidence="2">RN2-1</strain>
    </source>
</reference>
<name>A0AA41YQ11_9PROT</name>
<comment type="catalytic activity">
    <reaction evidence="1">
        <text>an L-aminoacyl-L-amino acid + H2O = 2 an L-alpha-amino acid</text>
        <dbReference type="Rhea" id="RHEA:48940"/>
        <dbReference type="ChEBI" id="CHEBI:15377"/>
        <dbReference type="ChEBI" id="CHEBI:59869"/>
        <dbReference type="ChEBI" id="CHEBI:77460"/>
    </reaction>
</comment>
<dbReference type="GO" id="GO:0016805">
    <property type="term" value="F:dipeptidase activity"/>
    <property type="evidence" value="ECO:0007669"/>
    <property type="project" value="UniProtKB-KW"/>
</dbReference>
<keyword evidence="1 2" id="KW-0224">Dipeptidase</keyword>
<dbReference type="GO" id="GO:0070004">
    <property type="term" value="F:cysteine-type exopeptidase activity"/>
    <property type="evidence" value="ECO:0007669"/>
    <property type="project" value="InterPro"/>
</dbReference>
<keyword evidence="1 2" id="KW-0378">Hydrolase</keyword>
<sequence>MCDTMAARAAATATGGTLFAKNSDRERNEAQFLELNPARRYGSGAVLRATYITVPQAARTHAVLLSRPFWIWGAEMGANEHGVVIGNEAVHPRALPQRQPALLGMDLLRLGLERGATAAAAVEVITALLEQYGQGGNCSHLARRYYDNSFIVADRNEVYVLETVGRRWAVERAPAVRAISNTYTIGTDITRASADLEAFARAQGWWRGETFDFAAAVTDPGNPGLPVARTRCTRATELLGRDAGRLTAAHMMAFLRDHGAEAGAGWHPQDATRGSICMHAADGTRRGQSVGSFVSDLRAAGAVHWVTGTSAPCTGVFKPVFLEDGLPDHGPQPGDLYDPETLWWRHEALHRAMLTDGADAAIGAERDALEARFAERVEPLLGRPGPARRAAVEQCWREATEAEARWLRHVRSRARLRPAYRASWARHDRLAGAALTCTPAPHALAAE</sequence>
<evidence type="ECO:0000256" key="1">
    <source>
        <dbReference type="RuleBase" id="RU364089"/>
    </source>
</evidence>
<dbReference type="Proteomes" id="UP001165679">
    <property type="component" value="Unassembled WGS sequence"/>
</dbReference>
<keyword evidence="1" id="KW-0645">Protease</keyword>
<dbReference type="InterPro" id="IPR005322">
    <property type="entry name" value="Peptidase_C69"/>
</dbReference>
<dbReference type="GO" id="GO:0006508">
    <property type="term" value="P:proteolysis"/>
    <property type="evidence" value="ECO:0007669"/>
    <property type="project" value="UniProtKB-KW"/>
</dbReference>
<evidence type="ECO:0000313" key="3">
    <source>
        <dbReference type="Proteomes" id="UP001165679"/>
    </source>
</evidence>
<dbReference type="Gene3D" id="3.60.60.10">
    <property type="entry name" value="Penicillin V Acylase, Chain A"/>
    <property type="match status" value="1"/>
</dbReference>
<comment type="caution">
    <text evidence="2">The sequence shown here is derived from an EMBL/GenBank/DDBJ whole genome shotgun (WGS) entry which is preliminary data.</text>
</comment>
<dbReference type="Pfam" id="PF03577">
    <property type="entry name" value="Peptidase_C69"/>
    <property type="match status" value="1"/>
</dbReference>
<proteinExistence type="inferred from homology"/>
<dbReference type="PANTHER" id="PTHR12994:SF17">
    <property type="entry name" value="LD30995P"/>
    <property type="match status" value="1"/>
</dbReference>
<dbReference type="AlphaFoldDB" id="A0AA41YQ11"/>
<dbReference type="EMBL" id="JAPDNT010000004">
    <property type="protein sequence ID" value="MCW3474518.1"/>
    <property type="molecule type" value="Genomic_DNA"/>
</dbReference>
<dbReference type="PANTHER" id="PTHR12994">
    <property type="entry name" value="SECERNIN"/>
    <property type="match status" value="1"/>
</dbReference>
<dbReference type="EC" id="3.4.-.-" evidence="1"/>
<protein>
    <recommendedName>
        <fullName evidence="1">Dipeptidase</fullName>
        <ecNumber evidence="1">3.4.-.-</ecNumber>
    </recommendedName>
</protein>
<keyword evidence="3" id="KW-1185">Reference proteome</keyword>
<comment type="similarity">
    <text evidence="1">Belongs to the peptidase C69 family.</text>
</comment>
<dbReference type="RefSeq" id="WP_264713160.1">
    <property type="nucleotide sequence ID" value="NZ_JAPDNT010000004.1"/>
</dbReference>
<evidence type="ECO:0000313" key="2">
    <source>
        <dbReference type="EMBL" id="MCW3474518.1"/>
    </source>
</evidence>
<organism evidence="2 3">
    <name type="scientific">Limobrevibacterium gyesilva</name>
    <dbReference type="NCBI Taxonomy" id="2991712"/>
    <lineage>
        <taxon>Bacteria</taxon>
        <taxon>Pseudomonadati</taxon>
        <taxon>Pseudomonadota</taxon>
        <taxon>Alphaproteobacteria</taxon>
        <taxon>Acetobacterales</taxon>
        <taxon>Acetobacteraceae</taxon>
        <taxon>Limobrevibacterium</taxon>
    </lineage>
</organism>
<accession>A0AA41YQ11</accession>
<reference evidence="2" key="2">
    <citation type="submission" date="2022-10" db="EMBL/GenBank/DDBJ databases">
        <authorList>
            <person name="Trinh H.N."/>
        </authorList>
    </citation>
    <scope>NUCLEOTIDE SEQUENCE</scope>
    <source>
        <strain evidence="2">RN2-1</strain>
    </source>
</reference>
<gene>
    <name evidence="2" type="ORF">OL599_07965</name>
</gene>